<comment type="caution">
    <text evidence="5">Lacks conserved residue(s) required for the propagation of feature annotation.</text>
</comment>
<reference evidence="8" key="1">
    <citation type="submission" date="2015-05" db="UniProtKB">
        <authorList>
            <consortium name="EnsemblMetazoa"/>
        </authorList>
    </citation>
    <scope>IDENTIFICATION</scope>
</reference>
<keyword evidence="4 5" id="KW-0472">Membrane</keyword>
<dbReference type="AlphaFoldDB" id="T1HEU1"/>
<feature type="compositionally biased region" description="Polar residues" evidence="6">
    <location>
        <begin position="207"/>
        <end position="221"/>
    </location>
</feature>
<comment type="function">
    <text evidence="5">Mediates the voltage-dependent sodium ion permeability of excitable membranes. Assuming opened or closed conformations in response to the voltage difference across the membrane, the protein forms a sodium-selective channel through which Na(+) ions may pass in accordance with their electrochemical gradient.</text>
</comment>
<evidence type="ECO:0000256" key="2">
    <source>
        <dbReference type="ARBA" id="ARBA00022692"/>
    </source>
</evidence>
<feature type="compositionally biased region" description="Polar residues" evidence="6">
    <location>
        <begin position="260"/>
        <end position="270"/>
    </location>
</feature>
<evidence type="ECO:0000256" key="3">
    <source>
        <dbReference type="ARBA" id="ARBA00022989"/>
    </source>
</evidence>
<evidence type="ECO:0000313" key="8">
    <source>
        <dbReference type="EnsemblMetazoa" id="RPRC002563-PA"/>
    </source>
</evidence>
<dbReference type="GO" id="GO:0019228">
    <property type="term" value="P:neuronal action potential"/>
    <property type="evidence" value="ECO:0007669"/>
    <property type="project" value="TreeGrafter"/>
</dbReference>
<evidence type="ECO:0000256" key="4">
    <source>
        <dbReference type="ARBA" id="ARBA00023136"/>
    </source>
</evidence>
<evidence type="ECO:0000256" key="5">
    <source>
        <dbReference type="RuleBase" id="RU361132"/>
    </source>
</evidence>
<dbReference type="Gene3D" id="1.10.287.70">
    <property type="match status" value="1"/>
</dbReference>
<name>T1HEU1_RHOPR</name>
<evidence type="ECO:0000256" key="1">
    <source>
        <dbReference type="ARBA" id="ARBA00004141"/>
    </source>
</evidence>
<dbReference type="PANTHER" id="PTHR10037:SF62">
    <property type="entry name" value="SODIUM CHANNEL PROTEIN 60E"/>
    <property type="match status" value="1"/>
</dbReference>
<dbReference type="InterPro" id="IPR043203">
    <property type="entry name" value="VGCC_Ca_Na"/>
</dbReference>
<comment type="similarity">
    <text evidence="5">Belongs to the sodium channel (TC 1.A.1.10) family.</text>
</comment>
<dbReference type="EnsemblMetazoa" id="RPRC002563-RA">
    <property type="protein sequence ID" value="RPRC002563-PA"/>
    <property type="gene ID" value="RPRC002563"/>
</dbReference>
<dbReference type="InterPro" id="IPR001696">
    <property type="entry name" value="Na_channel_asu"/>
</dbReference>
<evidence type="ECO:0000313" key="9">
    <source>
        <dbReference type="Proteomes" id="UP000015103"/>
    </source>
</evidence>
<dbReference type="InParanoid" id="T1HEU1"/>
<keyword evidence="9" id="KW-1185">Reference proteome</keyword>
<accession>T1HEU1</accession>
<proteinExistence type="inferred from homology"/>
<feature type="domain" description="Ion transport" evidence="7">
    <location>
        <begin position="18"/>
        <end position="90"/>
    </location>
</feature>
<dbReference type="Pfam" id="PF00520">
    <property type="entry name" value="Ion_trans"/>
    <property type="match status" value="1"/>
</dbReference>
<feature type="transmembrane region" description="Helical" evidence="5">
    <location>
        <begin position="56"/>
        <end position="80"/>
    </location>
</feature>
<feature type="region of interest" description="Disordered" evidence="6">
    <location>
        <begin position="179"/>
        <end position="221"/>
    </location>
</feature>
<dbReference type="VEuPathDB" id="VectorBase:RPRC002563"/>
<dbReference type="PANTHER" id="PTHR10037">
    <property type="entry name" value="VOLTAGE-GATED CATION CHANNEL CALCIUM AND SODIUM"/>
    <property type="match status" value="1"/>
</dbReference>
<keyword evidence="5" id="KW-0813">Transport</keyword>
<dbReference type="PRINTS" id="PR00170">
    <property type="entry name" value="NACHANNEL"/>
</dbReference>
<protein>
    <recommendedName>
        <fullName evidence="5">Sodium channel protein</fullName>
    </recommendedName>
</protein>
<keyword evidence="5" id="KW-0739">Sodium transport</keyword>
<dbReference type="eggNOG" id="KOG2301">
    <property type="taxonomic scope" value="Eukaryota"/>
</dbReference>
<comment type="subcellular location">
    <subcellularLocation>
        <location evidence="5">Cell membrane</location>
        <topology evidence="5">Multi-pass membrane protein</topology>
    </subcellularLocation>
    <subcellularLocation>
        <location evidence="1">Membrane</location>
        <topology evidence="1">Multi-pass membrane protein</topology>
    </subcellularLocation>
</comment>
<keyword evidence="3 5" id="KW-1133">Transmembrane helix</keyword>
<keyword evidence="5" id="KW-0894">Sodium channel</keyword>
<dbReference type="GO" id="GO:0086010">
    <property type="term" value="P:membrane depolarization during action potential"/>
    <property type="evidence" value="ECO:0007669"/>
    <property type="project" value="TreeGrafter"/>
</dbReference>
<keyword evidence="5" id="KW-0915">Sodium</keyword>
<dbReference type="Proteomes" id="UP000015103">
    <property type="component" value="Unassembled WGS sequence"/>
</dbReference>
<dbReference type="InterPro" id="IPR005821">
    <property type="entry name" value="Ion_trans_dom"/>
</dbReference>
<organism evidence="8 9">
    <name type="scientific">Rhodnius prolixus</name>
    <name type="common">Triatomid bug</name>
    <dbReference type="NCBI Taxonomy" id="13249"/>
    <lineage>
        <taxon>Eukaryota</taxon>
        <taxon>Metazoa</taxon>
        <taxon>Ecdysozoa</taxon>
        <taxon>Arthropoda</taxon>
        <taxon>Hexapoda</taxon>
        <taxon>Insecta</taxon>
        <taxon>Pterygota</taxon>
        <taxon>Neoptera</taxon>
        <taxon>Paraneoptera</taxon>
        <taxon>Hemiptera</taxon>
        <taxon>Heteroptera</taxon>
        <taxon>Panheteroptera</taxon>
        <taxon>Cimicomorpha</taxon>
        <taxon>Reduviidae</taxon>
        <taxon>Triatominae</taxon>
        <taxon>Rhodnius</taxon>
    </lineage>
</organism>
<dbReference type="HOGENOM" id="CLU_878023_0_0_1"/>
<dbReference type="STRING" id="13249.T1HEU1"/>
<dbReference type="GO" id="GO:0001518">
    <property type="term" value="C:voltage-gated sodium channel complex"/>
    <property type="evidence" value="ECO:0007669"/>
    <property type="project" value="UniProtKB-UniRule"/>
</dbReference>
<keyword evidence="5" id="KW-0851">Voltage-gated channel</keyword>
<evidence type="ECO:0000256" key="6">
    <source>
        <dbReference type="SAM" id="MobiDB-lite"/>
    </source>
</evidence>
<keyword evidence="5" id="KW-0407">Ion channel</keyword>
<sequence>MSAGVLQTTSQLATCRGLMTSAGWNDVLESLMVQPPECDPTYNGQLNGNCGHPLLAITYFTSFIIISYMIVINMYIAIILENFNQAHQEEEIGIVEDDLEMFYIRWSKRKREGSLVECDDGGTQSSSPGGWQGRLSALLHVHRGSRTSSRKSSRTSDASDMSELGTAWLNLPLLLLSGTQPNGTDHDSAKWEGSGSDGDGPVVGMWKQSSLDLPSSGTPGVSITVTEPSPDSNRCDAGTLSGDLVAAGQSNVSSANQPLLASRQTNSATPASPVASTLCRRDSDAQIKRAAFRRTSDLPRLVQALVHRESEEYEPDS</sequence>
<keyword evidence="2 5" id="KW-0812">Transmembrane</keyword>
<feature type="region of interest" description="Disordered" evidence="6">
    <location>
        <begin position="260"/>
        <end position="280"/>
    </location>
</feature>
<dbReference type="EMBL" id="ACPB03019571">
    <property type="status" value="NOT_ANNOTATED_CDS"/>
    <property type="molecule type" value="Genomic_DNA"/>
</dbReference>
<evidence type="ECO:0000259" key="7">
    <source>
        <dbReference type="Pfam" id="PF00520"/>
    </source>
</evidence>
<keyword evidence="5" id="KW-0406">Ion transport</keyword>
<dbReference type="GO" id="GO:0005248">
    <property type="term" value="F:voltage-gated sodium channel activity"/>
    <property type="evidence" value="ECO:0007669"/>
    <property type="project" value="InterPro"/>
</dbReference>